<feature type="repeat" description="ANK" evidence="3">
    <location>
        <begin position="641"/>
        <end position="673"/>
    </location>
</feature>
<evidence type="ECO:0000256" key="4">
    <source>
        <dbReference type="SAM" id="MobiDB-lite"/>
    </source>
</evidence>
<dbReference type="AlphaFoldDB" id="A0A8K0EB95"/>
<dbReference type="SUPFAM" id="SSF48403">
    <property type="entry name" value="Ankyrin repeat"/>
    <property type="match status" value="2"/>
</dbReference>
<feature type="compositionally biased region" description="Acidic residues" evidence="4">
    <location>
        <begin position="310"/>
        <end position="324"/>
    </location>
</feature>
<keyword evidence="1" id="KW-0677">Repeat</keyword>
<dbReference type="InterPro" id="IPR002110">
    <property type="entry name" value="Ankyrin_rpt"/>
</dbReference>
<feature type="repeat" description="ANK" evidence="3">
    <location>
        <begin position="575"/>
        <end position="607"/>
    </location>
</feature>
<evidence type="ECO:0000313" key="6">
    <source>
        <dbReference type="Proteomes" id="UP000838412"/>
    </source>
</evidence>
<feature type="region of interest" description="Disordered" evidence="4">
    <location>
        <begin position="82"/>
        <end position="106"/>
    </location>
</feature>
<feature type="repeat" description="ANK" evidence="3">
    <location>
        <begin position="475"/>
        <end position="508"/>
    </location>
</feature>
<feature type="repeat" description="ANK" evidence="3">
    <location>
        <begin position="343"/>
        <end position="375"/>
    </location>
</feature>
<feature type="region of interest" description="Disordered" evidence="4">
    <location>
        <begin position="1"/>
        <end position="38"/>
    </location>
</feature>
<evidence type="ECO:0000256" key="1">
    <source>
        <dbReference type="ARBA" id="ARBA00022737"/>
    </source>
</evidence>
<dbReference type="Proteomes" id="UP000838412">
    <property type="component" value="Chromosome 14"/>
</dbReference>
<evidence type="ECO:0000313" key="5">
    <source>
        <dbReference type="EMBL" id="CAH1244879.1"/>
    </source>
</evidence>
<dbReference type="Pfam" id="PF00023">
    <property type="entry name" value="Ank"/>
    <property type="match status" value="1"/>
</dbReference>
<feature type="region of interest" description="Disordered" evidence="4">
    <location>
        <begin position="759"/>
        <end position="789"/>
    </location>
</feature>
<dbReference type="PROSITE" id="PS50088">
    <property type="entry name" value="ANK_REPEAT"/>
    <property type="match status" value="11"/>
</dbReference>
<feature type="repeat" description="ANK" evidence="3">
    <location>
        <begin position="442"/>
        <end position="474"/>
    </location>
</feature>
<proteinExistence type="predicted"/>
<dbReference type="PANTHER" id="PTHR24189:SF50">
    <property type="entry name" value="ANKYRIN REPEAT AND SOCS BOX PROTEIN 2"/>
    <property type="match status" value="1"/>
</dbReference>
<evidence type="ECO:0000256" key="3">
    <source>
        <dbReference type="PROSITE-ProRule" id="PRU00023"/>
    </source>
</evidence>
<organism evidence="5 6">
    <name type="scientific">Branchiostoma lanceolatum</name>
    <name type="common">Common lancelet</name>
    <name type="synonym">Amphioxus lanceolatum</name>
    <dbReference type="NCBI Taxonomy" id="7740"/>
    <lineage>
        <taxon>Eukaryota</taxon>
        <taxon>Metazoa</taxon>
        <taxon>Chordata</taxon>
        <taxon>Cephalochordata</taxon>
        <taxon>Leptocardii</taxon>
        <taxon>Amphioxiformes</taxon>
        <taxon>Branchiostomatidae</taxon>
        <taxon>Branchiostoma</taxon>
    </lineage>
</organism>
<name>A0A8K0EB95_BRALA</name>
<gene>
    <name evidence="5" type="primary">ANKRD50</name>
    <name evidence="5" type="ORF">BLAG_LOCUS7401</name>
</gene>
<feature type="repeat" description="ANK" evidence="3">
    <location>
        <begin position="376"/>
        <end position="408"/>
    </location>
</feature>
<feature type="repeat" description="ANK" evidence="3">
    <location>
        <begin position="674"/>
        <end position="706"/>
    </location>
</feature>
<dbReference type="InterPro" id="IPR036770">
    <property type="entry name" value="Ankyrin_rpt-contain_sf"/>
</dbReference>
<accession>A0A8K0EB95</accession>
<feature type="repeat" description="ANK" evidence="3">
    <location>
        <begin position="542"/>
        <end position="574"/>
    </location>
</feature>
<dbReference type="PANTHER" id="PTHR24189">
    <property type="entry name" value="MYOTROPHIN"/>
    <property type="match status" value="1"/>
</dbReference>
<dbReference type="InterPro" id="IPR050745">
    <property type="entry name" value="Multifunctional_regulatory"/>
</dbReference>
<feature type="compositionally biased region" description="Polar residues" evidence="4">
    <location>
        <begin position="779"/>
        <end position="789"/>
    </location>
</feature>
<feature type="repeat" description="ANK" evidence="3">
    <location>
        <begin position="409"/>
        <end position="441"/>
    </location>
</feature>
<dbReference type="EMBL" id="OV696699">
    <property type="protein sequence ID" value="CAH1244879.1"/>
    <property type="molecule type" value="Genomic_DNA"/>
</dbReference>
<dbReference type="Pfam" id="PF12796">
    <property type="entry name" value="Ank_2"/>
    <property type="match status" value="3"/>
</dbReference>
<dbReference type="OrthoDB" id="20872at2759"/>
<dbReference type="PRINTS" id="PR01415">
    <property type="entry name" value="ANKYRIN"/>
</dbReference>
<evidence type="ECO:0000256" key="2">
    <source>
        <dbReference type="ARBA" id="ARBA00023043"/>
    </source>
</evidence>
<keyword evidence="2 3" id="KW-0040">ANK repeat</keyword>
<dbReference type="SMART" id="SM00248">
    <property type="entry name" value="ANK"/>
    <property type="match status" value="12"/>
</dbReference>
<dbReference type="PROSITE" id="PS50297">
    <property type="entry name" value="ANK_REP_REGION"/>
    <property type="match status" value="11"/>
</dbReference>
<keyword evidence="6" id="KW-1185">Reference proteome</keyword>
<dbReference type="Gene3D" id="1.25.40.20">
    <property type="entry name" value="Ankyrin repeat-containing domain"/>
    <property type="match status" value="3"/>
</dbReference>
<reference evidence="5" key="1">
    <citation type="submission" date="2022-01" db="EMBL/GenBank/DDBJ databases">
        <authorList>
            <person name="Braso-Vives M."/>
        </authorList>
    </citation>
    <scope>NUCLEOTIDE SEQUENCE</scope>
</reference>
<protein>
    <submittedName>
        <fullName evidence="5">ANKRD50 protein</fullName>
    </submittedName>
</protein>
<feature type="compositionally biased region" description="Polar residues" evidence="4">
    <location>
        <begin position="82"/>
        <end position="103"/>
    </location>
</feature>
<feature type="repeat" description="ANK" evidence="3">
    <location>
        <begin position="509"/>
        <end position="541"/>
    </location>
</feature>
<feature type="repeat" description="ANK" evidence="3">
    <location>
        <begin position="608"/>
        <end position="640"/>
    </location>
</feature>
<feature type="region of interest" description="Disordered" evidence="4">
    <location>
        <begin position="300"/>
        <end position="324"/>
    </location>
</feature>
<sequence length="789" mass="84768">MATEFEVGIQGSDPIATTKDCDSANGEVKNPDRERQNTITETTPASTVNAMLDEQQNRRVIIHVKNVSAMQVGDNNIINSTSTAESQDSAAVGATTSPPQSVNPGVAASSATASLAVGATASPPQSLVNPSEVLVYQIENCEILQFGNHNSIIKKVTPQEDEIVKICSKLDIDPKKADDIFERLSDINVRKQFAKKLAERCNLNCNIKTATKGCILLELEVPTEADRLQLIRMARDGTFQQVFLETFLPEFAAEGRAVSMNLAIGVRNPSKAMVEELQGAVASSNNENVVVVEIPAATNDPLAATKQDPESTEGESSELSEDLAEACQSQLNLENGSKGAKKDDETPLWTAAQVGNLPTIQMLIDKGTDVNMEDEDGQTSVWAASKSGHAATVEMLIAKGADVNKADKKGRTPLWVAAQNDHVSVEEKLITKGADVNIADKEGRAPLWVAAQNGHIPTIETLISKGANVNMADKEGRTPLWVAAQKDSNLLTVETLINQGANVNMADGDGRTSLWVAAQNGCFSTAKLLIRRGANVNKADDHSQTPLWVASQGGHLQIVELLFRKGADVNTMDEDAQTSLWIAAQEGHLPVVEMLLRNGVDVNMADKDGQPPLWIASQEGHHSVVDRLLSKGAEVNVADIDHQTPLSVAAQWDHISVVEMLLGKGADVNMADKDGRTPLWIAALKGHLPTIKMLLSKGADVNKADKYGKTPLWIALQFEQYHTVEVLLSNGAVEVADNDGGTQSTILLLSIRNRYMRRKGDDDNRASKRGAGPTDVAESMSQSLPVGVN</sequence>
<dbReference type="Pfam" id="PF13637">
    <property type="entry name" value="Ank_4"/>
    <property type="match status" value="1"/>
</dbReference>